<dbReference type="Gene3D" id="3.10.450.50">
    <property type="match status" value="1"/>
</dbReference>
<keyword evidence="1 2" id="KW-0694">RNA-binding</keyword>
<dbReference type="SUPFAM" id="SSF54928">
    <property type="entry name" value="RNA-binding domain, RBD"/>
    <property type="match status" value="1"/>
</dbReference>
<evidence type="ECO:0000313" key="7">
    <source>
        <dbReference type="Proteomes" id="UP000000759"/>
    </source>
</evidence>
<gene>
    <name evidence="6" type="ORF">PHATRDRAFT_46522</name>
</gene>
<evidence type="ECO:0000256" key="1">
    <source>
        <dbReference type="ARBA" id="ARBA00022884"/>
    </source>
</evidence>
<feature type="compositionally biased region" description="Basic and acidic residues" evidence="3">
    <location>
        <begin position="263"/>
        <end position="275"/>
    </location>
</feature>
<dbReference type="InterPro" id="IPR012677">
    <property type="entry name" value="Nucleotide-bd_a/b_plait_sf"/>
</dbReference>
<dbReference type="Pfam" id="PF02136">
    <property type="entry name" value="NTF2"/>
    <property type="match status" value="1"/>
</dbReference>
<reference evidence="6 7" key="1">
    <citation type="journal article" date="2008" name="Nature">
        <title>The Phaeodactylum genome reveals the evolutionary history of diatom genomes.</title>
        <authorList>
            <person name="Bowler C."/>
            <person name="Allen A.E."/>
            <person name="Badger J.H."/>
            <person name="Grimwood J."/>
            <person name="Jabbari K."/>
            <person name="Kuo A."/>
            <person name="Maheswari U."/>
            <person name="Martens C."/>
            <person name="Maumus F."/>
            <person name="Otillar R.P."/>
            <person name="Rayko E."/>
            <person name="Salamov A."/>
            <person name="Vandepoele K."/>
            <person name="Beszteri B."/>
            <person name="Gruber A."/>
            <person name="Heijde M."/>
            <person name="Katinka M."/>
            <person name="Mock T."/>
            <person name="Valentin K."/>
            <person name="Verret F."/>
            <person name="Berges J.A."/>
            <person name="Brownlee C."/>
            <person name="Cadoret J.P."/>
            <person name="Chiovitti A."/>
            <person name="Choi C.J."/>
            <person name="Coesel S."/>
            <person name="De Martino A."/>
            <person name="Detter J.C."/>
            <person name="Durkin C."/>
            <person name="Falciatore A."/>
            <person name="Fournet J."/>
            <person name="Haruta M."/>
            <person name="Huysman M.J."/>
            <person name="Jenkins B.D."/>
            <person name="Jiroutova K."/>
            <person name="Jorgensen R.E."/>
            <person name="Joubert Y."/>
            <person name="Kaplan A."/>
            <person name="Kroger N."/>
            <person name="Kroth P.G."/>
            <person name="La Roche J."/>
            <person name="Lindquist E."/>
            <person name="Lommer M."/>
            <person name="Martin-Jezequel V."/>
            <person name="Lopez P.J."/>
            <person name="Lucas S."/>
            <person name="Mangogna M."/>
            <person name="McGinnis K."/>
            <person name="Medlin L.K."/>
            <person name="Montsant A."/>
            <person name="Oudot-Le Secq M.P."/>
            <person name="Napoli C."/>
            <person name="Obornik M."/>
            <person name="Parker M.S."/>
            <person name="Petit J.L."/>
            <person name="Porcel B.M."/>
            <person name="Poulsen N."/>
            <person name="Robison M."/>
            <person name="Rychlewski L."/>
            <person name="Rynearson T.A."/>
            <person name="Schmutz J."/>
            <person name="Shapiro H."/>
            <person name="Siaut M."/>
            <person name="Stanley M."/>
            <person name="Sussman M.R."/>
            <person name="Taylor A.R."/>
            <person name="Vardi A."/>
            <person name="von Dassow P."/>
            <person name="Vyverman W."/>
            <person name="Willis A."/>
            <person name="Wyrwicz L.S."/>
            <person name="Rokhsar D.S."/>
            <person name="Weissenbach J."/>
            <person name="Armbrust E.V."/>
            <person name="Green B.R."/>
            <person name="Van de Peer Y."/>
            <person name="Grigoriev I.V."/>
        </authorList>
    </citation>
    <scope>NUCLEOTIDE SEQUENCE [LARGE SCALE GENOMIC DNA]</scope>
    <source>
        <strain evidence="6 7">CCAP 1055/1</strain>
    </source>
</reference>
<evidence type="ECO:0000259" key="5">
    <source>
        <dbReference type="PROSITE" id="PS50177"/>
    </source>
</evidence>
<evidence type="ECO:0000313" key="6">
    <source>
        <dbReference type="EMBL" id="EEC47516.1"/>
    </source>
</evidence>
<dbReference type="KEGG" id="pti:PHATRDRAFT_46522"/>
<feature type="region of interest" description="Disordered" evidence="3">
    <location>
        <begin position="479"/>
        <end position="526"/>
    </location>
</feature>
<dbReference type="InterPro" id="IPR018222">
    <property type="entry name" value="Nuclear_transport_factor_2_euk"/>
</dbReference>
<feature type="region of interest" description="Disordered" evidence="3">
    <location>
        <begin position="185"/>
        <end position="218"/>
    </location>
</feature>
<dbReference type="InterPro" id="IPR032710">
    <property type="entry name" value="NTF2-like_dom_sf"/>
</dbReference>
<feature type="domain" description="NTF2" evidence="5">
    <location>
        <begin position="30"/>
        <end position="173"/>
    </location>
</feature>
<dbReference type="OrthoDB" id="339151at2759"/>
<dbReference type="InParanoid" id="B7G1I2"/>
<dbReference type="PaxDb" id="2850-Phatr46522"/>
<feature type="compositionally biased region" description="Gly residues" evidence="3">
    <location>
        <begin position="515"/>
        <end position="526"/>
    </location>
</feature>
<dbReference type="Proteomes" id="UP000000759">
    <property type="component" value="Chromosome 10"/>
</dbReference>
<dbReference type="EMBL" id="CM000613">
    <property type="protein sequence ID" value="EEC47516.1"/>
    <property type="molecule type" value="Genomic_DNA"/>
</dbReference>
<evidence type="ECO:0000256" key="2">
    <source>
        <dbReference type="PROSITE-ProRule" id="PRU00176"/>
    </source>
</evidence>
<dbReference type="InterPro" id="IPR035979">
    <property type="entry name" value="RBD_domain_sf"/>
</dbReference>
<feature type="region of interest" description="Disordered" evidence="3">
    <location>
        <begin position="236"/>
        <end position="395"/>
    </location>
</feature>
<dbReference type="CDD" id="cd00590">
    <property type="entry name" value="RRM_SF"/>
    <property type="match status" value="1"/>
</dbReference>
<feature type="compositionally biased region" description="Low complexity" evidence="3">
    <location>
        <begin position="1"/>
        <end position="15"/>
    </location>
</feature>
<dbReference type="PROSITE" id="PS50177">
    <property type="entry name" value="NTF2_DOMAIN"/>
    <property type="match status" value="1"/>
</dbReference>
<dbReference type="SMART" id="SM00360">
    <property type="entry name" value="RRM"/>
    <property type="match status" value="1"/>
</dbReference>
<accession>B7G1I2</accession>
<organism evidence="6 7">
    <name type="scientific">Phaeodactylum tricornutum (strain CCAP 1055/1)</name>
    <dbReference type="NCBI Taxonomy" id="556484"/>
    <lineage>
        <taxon>Eukaryota</taxon>
        <taxon>Sar</taxon>
        <taxon>Stramenopiles</taxon>
        <taxon>Ochrophyta</taxon>
        <taxon>Bacillariophyta</taxon>
        <taxon>Bacillariophyceae</taxon>
        <taxon>Bacillariophycidae</taxon>
        <taxon>Naviculales</taxon>
        <taxon>Phaeodactylaceae</taxon>
        <taxon>Phaeodactylum</taxon>
    </lineage>
</organism>
<protein>
    <submittedName>
        <fullName evidence="6">Uncharacterized protein</fullName>
    </submittedName>
</protein>
<evidence type="ECO:0000259" key="4">
    <source>
        <dbReference type="PROSITE" id="PS50102"/>
    </source>
</evidence>
<feature type="region of interest" description="Disordered" evidence="3">
    <location>
        <begin position="1"/>
        <end position="29"/>
    </location>
</feature>
<feature type="compositionally biased region" description="Low complexity" evidence="3">
    <location>
        <begin position="204"/>
        <end position="218"/>
    </location>
</feature>
<evidence type="ECO:0000256" key="3">
    <source>
        <dbReference type="SAM" id="MobiDB-lite"/>
    </source>
</evidence>
<dbReference type="eggNOG" id="KOG0116">
    <property type="taxonomic scope" value="Eukaryota"/>
</dbReference>
<sequence length="526" mass="54913">MSNSGASTPHNSSSSTPPPPPPSQSDPLTVGTRFVKQYYQVLSTTPDQIHRFYQPTSWLSAGHGSEPTIPATLETIQASLKSRFVIAESSTDPNNAEKHAETPIRFEFEHGAIDAQWSVQGGVLLVVTGQVLVPLLNEEKDTKKSFVHTFFLGSTTAAGNKKSYYVHNDILRFVYQPETVSTATPVAAPSSSQEESEEAKGAKTNGATVEVTNTTNTTIQEKVTETVSLVEASVPFLETSAPEAPGGGVEESKELVPEDIQPEADHDPGRGVEESKEVEEETTAGTGNSVAGPPGSWASLVARSGTSSAPPTPTPGTPARGARQTSSQKPSTAAKAAEKPLNAELKGSSAMSSSTGASAKSGEGTTLVDKNNANANTNNLASKSTRPRLPTSKRDPDMTLVIKNISPETTEADIRGLFEQFAISTDAKVMGCTVSSHRIVAFVDYSSPAAVLAAIEAHNNKPLVLHDQVLVLYQKTFEKTGGRHGGAPSGSIGGGSSSGGRQPRRGGGRGDRGGSGRGGRGGRSGQ</sequence>
<keyword evidence="7" id="KW-1185">Reference proteome</keyword>
<dbReference type="PROSITE" id="PS50102">
    <property type="entry name" value="RRM"/>
    <property type="match status" value="1"/>
</dbReference>
<dbReference type="InterPro" id="IPR039539">
    <property type="entry name" value="Ras_GTPase_bind_prot"/>
</dbReference>
<dbReference type="CDD" id="cd00780">
    <property type="entry name" value="NTF2"/>
    <property type="match status" value="1"/>
</dbReference>
<dbReference type="AlphaFoldDB" id="B7G1I2"/>
<dbReference type="SUPFAM" id="SSF54427">
    <property type="entry name" value="NTF2-like"/>
    <property type="match status" value="1"/>
</dbReference>
<feature type="compositionally biased region" description="Low complexity" evidence="3">
    <location>
        <begin position="347"/>
        <end position="381"/>
    </location>
</feature>
<feature type="compositionally biased region" description="Gly residues" evidence="3">
    <location>
        <begin position="483"/>
        <end position="498"/>
    </location>
</feature>
<dbReference type="OMA" id="HQSPQMV"/>
<dbReference type="GO" id="GO:0003729">
    <property type="term" value="F:mRNA binding"/>
    <property type="evidence" value="ECO:0007669"/>
    <property type="project" value="TreeGrafter"/>
</dbReference>
<feature type="domain" description="RRM" evidence="4">
    <location>
        <begin position="398"/>
        <end position="476"/>
    </location>
</feature>
<dbReference type="Pfam" id="PF00076">
    <property type="entry name" value="RRM_1"/>
    <property type="match status" value="1"/>
</dbReference>
<dbReference type="STRING" id="556484.B7G1I2"/>
<dbReference type="GeneID" id="7201599"/>
<dbReference type="HOGENOM" id="CLU_518269_0_0_1"/>
<reference evidence="7" key="2">
    <citation type="submission" date="2008-08" db="EMBL/GenBank/DDBJ databases">
        <authorList>
            <consortium name="Diatom Consortium"/>
            <person name="Grigoriev I."/>
            <person name="Grimwood J."/>
            <person name="Kuo A."/>
            <person name="Otillar R.P."/>
            <person name="Salamov A."/>
            <person name="Detter J.C."/>
            <person name="Lindquist E."/>
            <person name="Shapiro H."/>
            <person name="Lucas S."/>
            <person name="Glavina del Rio T."/>
            <person name="Pitluck S."/>
            <person name="Rokhsar D."/>
            <person name="Bowler C."/>
        </authorList>
    </citation>
    <scope>GENOME REANNOTATION</scope>
    <source>
        <strain evidence="7">CCAP 1055/1</strain>
    </source>
</reference>
<name>B7G1I2_PHATC</name>
<proteinExistence type="predicted"/>
<dbReference type="InterPro" id="IPR002075">
    <property type="entry name" value="NTF2_dom"/>
</dbReference>
<dbReference type="GO" id="GO:0005829">
    <property type="term" value="C:cytosol"/>
    <property type="evidence" value="ECO:0007669"/>
    <property type="project" value="TreeGrafter"/>
</dbReference>
<dbReference type="InterPro" id="IPR000504">
    <property type="entry name" value="RRM_dom"/>
</dbReference>
<dbReference type="PANTHER" id="PTHR10693">
    <property type="entry name" value="RAS GTPASE-ACTIVATING PROTEIN-BINDING PROTEIN"/>
    <property type="match status" value="1"/>
</dbReference>
<dbReference type="GO" id="GO:1990904">
    <property type="term" value="C:ribonucleoprotein complex"/>
    <property type="evidence" value="ECO:0007669"/>
    <property type="project" value="TreeGrafter"/>
</dbReference>
<dbReference type="PANTHER" id="PTHR10693:SF20">
    <property type="entry name" value="AT27578P"/>
    <property type="match status" value="1"/>
</dbReference>
<dbReference type="RefSeq" id="XP_002180864.1">
    <property type="nucleotide sequence ID" value="XM_002180828.1"/>
</dbReference>
<dbReference type="Gene3D" id="3.30.70.330">
    <property type="match status" value="1"/>
</dbReference>